<dbReference type="AlphaFoldDB" id="Q0FR54"/>
<sequence length="129" mass="13591">MLLTVFLLTSACNTGGPGFRGVPAQRVEVEGSRFLLRVNGAMAEATRISPEFPARFEPIAERAQKAAFLQTGCEPDWVIGDPAVLVMGLSCDGAPAPKKPRRGRISCAIFSGYASAGLGGSAELECRGY</sequence>
<proteinExistence type="predicted"/>
<dbReference type="Proteomes" id="UP000006230">
    <property type="component" value="Unassembled WGS sequence"/>
</dbReference>
<reference evidence="1 2" key="1">
    <citation type="journal article" date="2010" name="J. Bacteriol.">
        <title>Genome sequences of Pelagibaca bermudensis HTCC2601T and Maritimibacter alkaliphilus HTCC2654T, the type strains of two marine Roseobacter genera.</title>
        <authorList>
            <person name="Thrash J.C."/>
            <person name="Cho J.C."/>
            <person name="Ferriera S."/>
            <person name="Johnson J."/>
            <person name="Vergin K.L."/>
            <person name="Giovannoni S.J."/>
        </authorList>
    </citation>
    <scope>NUCLEOTIDE SEQUENCE [LARGE SCALE GENOMIC DNA]</scope>
    <source>
        <strain evidence="2">DSM 26914 / JCM 13377 / KCTC 12554 / HTCC2601</strain>
    </source>
</reference>
<evidence type="ECO:0000313" key="1">
    <source>
        <dbReference type="EMBL" id="EAU46733.1"/>
    </source>
</evidence>
<dbReference type="EMBL" id="AATQ01000012">
    <property type="protein sequence ID" value="EAU46733.1"/>
    <property type="molecule type" value="Genomic_DNA"/>
</dbReference>
<organism evidence="1 2">
    <name type="scientific">Salipiger bermudensis (strain DSM 26914 / JCM 13377 / KCTC 12554 / HTCC2601)</name>
    <name type="common">Pelagibaca bermudensis</name>
    <dbReference type="NCBI Taxonomy" id="314265"/>
    <lineage>
        <taxon>Bacteria</taxon>
        <taxon>Pseudomonadati</taxon>
        <taxon>Pseudomonadota</taxon>
        <taxon>Alphaproteobacteria</taxon>
        <taxon>Rhodobacterales</taxon>
        <taxon>Roseobacteraceae</taxon>
        <taxon>Salipiger</taxon>
    </lineage>
</organism>
<accession>Q0FR54</accession>
<gene>
    <name evidence="1" type="ORF">R2601_16470</name>
</gene>
<dbReference type="STRING" id="314265.R2601_16470"/>
<comment type="caution">
    <text evidence="1">The sequence shown here is derived from an EMBL/GenBank/DDBJ whole genome shotgun (WGS) entry which is preliminary data.</text>
</comment>
<evidence type="ECO:0000313" key="2">
    <source>
        <dbReference type="Proteomes" id="UP000006230"/>
    </source>
</evidence>
<dbReference type="eggNOG" id="ENOG50330Z4">
    <property type="taxonomic scope" value="Bacteria"/>
</dbReference>
<keyword evidence="1" id="KW-0449">Lipoprotein</keyword>
<keyword evidence="2" id="KW-1185">Reference proteome</keyword>
<dbReference type="HOGENOM" id="CLU_159975_0_0_5"/>
<name>Q0FR54_SALBH</name>
<protein>
    <submittedName>
        <fullName evidence="1">Lipoprotein, putative</fullName>
    </submittedName>
</protein>